<reference evidence="3" key="1">
    <citation type="journal article" date="2007" name="Mol. Plant Microbe Interact.">
        <title>Genomic organization and evolutionary insights on GRP and NCR genes, two large nodule-specific gene families in Medicago truncatula.</title>
        <authorList>
            <person name="Alunni B."/>
            <person name="Kevei Z."/>
            <person name="Redondo-Nieto M."/>
            <person name="Kondorosi A."/>
            <person name="Mergaert P."/>
            <person name="Kondorosi E."/>
        </authorList>
    </citation>
    <scope>NUCLEOTIDE SEQUENCE</scope>
</reference>
<accession>A7KH83</accession>
<proteinExistence type="evidence at transcript level"/>
<gene>
    <name evidence="4" type="ordered locus">MTR_5g063600</name>
    <name evidence="5" type="ORF">MtrunA17_Chr5g0425941</name>
</gene>
<reference evidence="8" key="5">
    <citation type="journal article" date="2018" name="Nat. Plants">
        <title>Whole-genome landscape of Medicago truncatula symbiotic genes.</title>
        <authorList>
            <person name="Pecrix Y."/>
            <person name="Staton S.E."/>
            <person name="Sallet E."/>
            <person name="Lelandais-Briere C."/>
            <person name="Moreau S."/>
            <person name="Carrere S."/>
            <person name="Blein T."/>
            <person name="Jardinaud M.F."/>
            <person name="Latrasse D."/>
            <person name="Zouine M."/>
            <person name="Zahm M."/>
            <person name="Kreplak J."/>
            <person name="Mayjonade B."/>
            <person name="Satge C."/>
            <person name="Perez M."/>
            <person name="Cauet S."/>
            <person name="Marande W."/>
            <person name="Chantry-Darmon C."/>
            <person name="Lopez-Roques C."/>
            <person name="Bouchez O."/>
            <person name="Berard A."/>
            <person name="Debelle F."/>
            <person name="Munos S."/>
            <person name="Bendahmane A."/>
            <person name="Berges H."/>
            <person name="Niebel A."/>
            <person name="Buitink J."/>
            <person name="Frugier F."/>
            <person name="Benhamed M."/>
            <person name="Crespi M."/>
            <person name="Gouzy J."/>
            <person name="Gamas P."/>
        </authorList>
    </citation>
    <scope>NUCLEOTIDE SEQUENCE [LARGE SCALE GENOMIC DNA]</scope>
    <source>
        <strain evidence="8">cv. Jemalong A17</strain>
    </source>
</reference>
<reference evidence="4 7" key="3">
    <citation type="journal article" date="2014" name="BMC Genomics">
        <title>An improved genome release (version Mt4.0) for the model legume Medicago truncatula.</title>
        <authorList>
            <person name="Tang H."/>
            <person name="Krishnakumar V."/>
            <person name="Bidwell S."/>
            <person name="Rosen B."/>
            <person name="Chan A."/>
            <person name="Zhou S."/>
            <person name="Gentzbittel L."/>
            <person name="Childs K.L."/>
            <person name="Yandell M."/>
            <person name="Gundlach H."/>
            <person name="Mayer K.F."/>
            <person name="Schwartz D.C."/>
            <person name="Town C.D."/>
        </authorList>
    </citation>
    <scope>GENOME REANNOTATION</scope>
    <source>
        <strain evidence="6 7">cv. Jemalong A17</strain>
    </source>
</reference>
<evidence type="ECO:0000313" key="7">
    <source>
        <dbReference type="Proteomes" id="UP000002051"/>
    </source>
</evidence>
<dbReference type="EnsemblPlants" id="AES98049">
    <property type="protein sequence ID" value="AES98049"/>
    <property type="gene ID" value="MTR_5g063600"/>
</dbReference>
<evidence type="ECO:0000313" key="3">
    <source>
        <dbReference type="EMBL" id="ABS31390.1"/>
    </source>
</evidence>
<dbReference type="PaxDb" id="3880-AES98049"/>
<dbReference type="EMBL" id="EF414304">
    <property type="protein sequence ID" value="ABS31390.1"/>
    <property type="molecule type" value="mRNA"/>
</dbReference>
<evidence type="ECO:0000313" key="4">
    <source>
        <dbReference type="EMBL" id="AES98049.1"/>
    </source>
</evidence>
<keyword evidence="1" id="KW-0732">Signal</keyword>
<feature type="signal peptide" evidence="1">
    <location>
        <begin position="1"/>
        <end position="25"/>
    </location>
</feature>
<dbReference type="AlphaFoldDB" id="A7KH83"/>
<feature type="chain" id="PRO_5014565798" evidence="1">
    <location>
        <begin position="26"/>
        <end position="64"/>
    </location>
</feature>
<protein>
    <submittedName>
        <fullName evidence="4">Nodule Cysteine-Rich (NCR) secreted peptide</fullName>
    </submittedName>
    <submittedName>
        <fullName evidence="3">Nodule-specific cysteine-rich peptide 88</fullName>
    </submittedName>
    <submittedName>
        <fullName evidence="5">Putative Late nodulin</fullName>
    </submittedName>
</protein>
<organism evidence="3">
    <name type="scientific">Medicago truncatula</name>
    <name type="common">Barrel medic</name>
    <name type="synonym">Medicago tribuloides</name>
    <dbReference type="NCBI Taxonomy" id="3880"/>
    <lineage>
        <taxon>Eukaryota</taxon>
        <taxon>Viridiplantae</taxon>
        <taxon>Streptophyta</taxon>
        <taxon>Embryophyta</taxon>
        <taxon>Tracheophyta</taxon>
        <taxon>Spermatophyta</taxon>
        <taxon>Magnoliopsida</taxon>
        <taxon>eudicotyledons</taxon>
        <taxon>Gunneridae</taxon>
        <taxon>Pentapetalae</taxon>
        <taxon>rosids</taxon>
        <taxon>fabids</taxon>
        <taxon>Fabales</taxon>
        <taxon>Fabaceae</taxon>
        <taxon>Papilionoideae</taxon>
        <taxon>50 kb inversion clade</taxon>
        <taxon>NPAAA clade</taxon>
        <taxon>Hologalegina</taxon>
        <taxon>IRL clade</taxon>
        <taxon>Trifolieae</taxon>
        <taxon>Medicago</taxon>
    </lineage>
</organism>
<keyword evidence="7" id="KW-1185">Reference proteome</keyword>
<dbReference type="Proteomes" id="UP000002051">
    <property type="component" value="Chromosome 5"/>
</dbReference>
<dbReference type="Proteomes" id="UP000265566">
    <property type="component" value="Chromosome 5"/>
</dbReference>
<reference evidence="6" key="4">
    <citation type="submission" date="2015-04" db="UniProtKB">
        <authorList>
            <consortium name="EnsemblPlants"/>
        </authorList>
    </citation>
    <scope>IDENTIFICATION</scope>
    <source>
        <strain evidence="6">cv. Jemalong A17</strain>
    </source>
</reference>
<sequence>MAKTLNFMFALILFISLFLVSKNVAIDIFVCQTDADCPKSELSMYTWKCIDNECNLFKVMQQMV</sequence>
<dbReference type="EMBL" id="PSQE01000005">
    <property type="protein sequence ID" value="RHN56117.1"/>
    <property type="molecule type" value="Genomic_DNA"/>
</dbReference>
<dbReference type="GO" id="GO:0046872">
    <property type="term" value="F:metal ion binding"/>
    <property type="evidence" value="ECO:0007669"/>
    <property type="project" value="InterPro"/>
</dbReference>
<evidence type="ECO:0000256" key="1">
    <source>
        <dbReference type="SAM" id="SignalP"/>
    </source>
</evidence>
<evidence type="ECO:0000313" key="6">
    <source>
        <dbReference type="EnsemblPlants" id="AES98049"/>
    </source>
</evidence>
<dbReference type="Gramene" id="rna31464">
    <property type="protein sequence ID" value="RHN56117.1"/>
    <property type="gene ID" value="gene31464"/>
</dbReference>
<evidence type="ECO:0000313" key="8">
    <source>
        <dbReference type="Proteomes" id="UP000265566"/>
    </source>
</evidence>
<reference evidence="5" key="6">
    <citation type="journal article" date="2018" name="Nat. Plants">
        <title>Whole-genome landscape of Medicago truncatula symbiotic genes.</title>
        <authorList>
            <person name="Pecrix Y."/>
            <person name="Gamas P."/>
            <person name="Carrere S."/>
        </authorList>
    </citation>
    <scope>NUCLEOTIDE SEQUENCE</scope>
    <source>
        <tissue evidence="5">Leaves</tissue>
    </source>
</reference>
<evidence type="ECO:0000313" key="5">
    <source>
        <dbReference type="EMBL" id="RHN56117.1"/>
    </source>
</evidence>
<evidence type="ECO:0000259" key="2">
    <source>
        <dbReference type="Pfam" id="PF07127"/>
    </source>
</evidence>
<feature type="domain" description="Late nodulin" evidence="2">
    <location>
        <begin position="1"/>
        <end position="55"/>
    </location>
</feature>
<dbReference type="HOGENOM" id="CLU_181053_1_2_1"/>
<dbReference type="Pfam" id="PF07127">
    <property type="entry name" value="Nodulin_late"/>
    <property type="match status" value="1"/>
</dbReference>
<reference evidence="4 7" key="2">
    <citation type="journal article" date="2011" name="Nature">
        <title>The Medicago genome provides insight into the evolution of rhizobial symbioses.</title>
        <authorList>
            <person name="Young N.D."/>
            <person name="Debelle F."/>
            <person name="Oldroyd G.E."/>
            <person name="Geurts R."/>
            <person name="Cannon S.B."/>
            <person name="Udvardi M.K."/>
            <person name="Benedito V.A."/>
            <person name="Mayer K.F."/>
            <person name="Gouzy J."/>
            <person name="Schoof H."/>
            <person name="Van de Peer Y."/>
            <person name="Proost S."/>
            <person name="Cook D.R."/>
            <person name="Meyers B.C."/>
            <person name="Spannagl M."/>
            <person name="Cheung F."/>
            <person name="De Mita S."/>
            <person name="Krishnakumar V."/>
            <person name="Gundlach H."/>
            <person name="Zhou S."/>
            <person name="Mudge J."/>
            <person name="Bharti A.K."/>
            <person name="Murray J.D."/>
            <person name="Naoumkina M.A."/>
            <person name="Rosen B."/>
            <person name="Silverstein K.A."/>
            <person name="Tang H."/>
            <person name="Rombauts S."/>
            <person name="Zhao P.X."/>
            <person name="Zhou P."/>
            <person name="Barbe V."/>
            <person name="Bardou P."/>
            <person name="Bechner M."/>
            <person name="Bellec A."/>
            <person name="Berger A."/>
            <person name="Berges H."/>
            <person name="Bidwell S."/>
            <person name="Bisseling T."/>
            <person name="Choisne N."/>
            <person name="Couloux A."/>
            <person name="Denny R."/>
            <person name="Deshpande S."/>
            <person name="Dai X."/>
            <person name="Doyle J.J."/>
            <person name="Dudez A.M."/>
            <person name="Farmer A.D."/>
            <person name="Fouteau S."/>
            <person name="Franken C."/>
            <person name="Gibelin C."/>
            <person name="Gish J."/>
            <person name="Goldstein S."/>
            <person name="Gonzalez A.J."/>
            <person name="Green P.J."/>
            <person name="Hallab A."/>
            <person name="Hartog M."/>
            <person name="Hua A."/>
            <person name="Humphray S.J."/>
            <person name="Jeong D.H."/>
            <person name="Jing Y."/>
            <person name="Jocker A."/>
            <person name="Kenton S.M."/>
            <person name="Kim D.J."/>
            <person name="Klee K."/>
            <person name="Lai H."/>
            <person name="Lang C."/>
            <person name="Lin S."/>
            <person name="Macmil S.L."/>
            <person name="Magdelenat G."/>
            <person name="Matthews L."/>
            <person name="McCorrison J."/>
            <person name="Monaghan E.L."/>
            <person name="Mun J.H."/>
            <person name="Najar F.Z."/>
            <person name="Nicholson C."/>
            <person name="Noirot C."/>
            <person name="O'Bleness M."/>
            <person name="Paule C.R."/>
            <person name="Poulain J."/>
            <person name="Prion F."/>
            <person name="Qin B."/>
            <person name="Qu C."/>
            <person name="Retzel E.F."/>
            <person name="Riddle C."/>
            <person name="Sallet E."/>
            <person name="Samain S."/>
            <person name="Samson N."/>
            <person name="Sanders I."/>
            <person name="Saurat O."/>
            <person name="Scarpelli C."/>
            <person name="Schiex T."/>
            <person name="Segurens B."/>
            <person name="Severin A.J."/>
            <person name="Sherrier D.J."/>
            <person name="Shi R."/>
            <person name="Sims S."/>
            <person name="Singer S.R."/>
            <person name="Sinharoy S."/>
            <person name="Sterck L."/>
            <person name="Viollet A."/>
            <person name="Wang B.B."/>
            <person name="Wang K."/>
            <person name="Wang M."/>
            <person name="Wang X."/>
            <person name="Warfsmann J."/>
            <person name="Weissenbach J."/>
            <person name="White D.D."/>
            <person name="White J.D."/>
            <person name="Wiley G.B."/>
            <person name="Wincker P."/>
            <person name="Xing Y."/>
            <person name="Yang L."/>
            <person name="Yao Z."/>
            <person name="Ying F."/>
            <person name="Zhai J."/>
            <person name="Zhou L."/>
            <person name="Zuber A."/>
            <person name="Denarie J."/>
            <person name="Dixon R.A."/>
            <person name="May G.D."/>
            <person name="Schwartz D.C."/>
            <person name="Rogers J."/>
            <person name="Quetier F."/>
            <person name="Town C.D."/>
            <person name="Roe B.A."/>
        </authorList>
    </citation>
    <scope>NUCLEOTIDE SEQUENCE [LARGE SCALE GENOMIC DNA]</scope>
    <source>
        <strain evidence="4">A17</strain>
        <strain evidence="6 7">cv. Jemalong A17</strain>
    </source>
</reference>
<dbReference type="EMBL" id="CM001221">
    <property type="protein sequence ID" value="AES98049.1"/>
    <property type="molecule type" value="Genomic_DNA"/>
</dbReference>
<dbReference type="InterPro" id="IPR009810">
    <property type="entry name" value="Nodulin_late_dom"/>
</dbReference>
<name>A7KH83_MEDTR</name>